<sequence>MNLDDELRVLGRSAVVPPVDEGLTAAVLSRVAGIPVRRRLRDRWRAFVAGFLVLIAGAALTPPVRATVAEWLNIGGVQARPVGTGPTSAPPAPGVNGQLSLEEAERIAGFKPALPQTLGSPKGVEASKGFVAISWRSGIRLEQFRAEVSPLYLKKYYDSLEYVQDINGYWFKTPHELVLEDEHGVEQRVRVAGPTLVWVSNGVTFRLEGAPDKAGAVELARGTS</sequence>
<name>A0A4R0JUF4_9ACTN</name>
<comment type="caution">
    <text evidence="2">The sequence shown here is derived from an EMBL/GenBank/DDBJ whole genome shotgun (WGS) entry which is preliminary data.</text>
</comment>
<accession>A0A4R0JUF4</accession>
<gene>
    <name evidence="2" type="ORF">E0H75_15905</name>
</gene>
<dbReference type="Proteomes" id="UP000293342">
    <property type="component" value="Unassembled WGS sequence"/>
</dbReference>
<keyword evidence="1" id="KW-1133">Transmembrane helix</keyword>
<evidence type="ECO:0000256" key="1">
    <source>
        <dbReference type="SAM" id="Phobius"/>
    </source>
</evidence>
<feature type="transmembrane region" description="Helical" evidence="1">
    <location>
        <begin position="46"/>
        <end position="64"/>
    </location>
</feature>
<dbReference type="AlphaFoldDB" id="A0A4R0JUF4"/>
<reference evidence="2 3" key="1">
    <citation type="submission" date="2019-02" db="EMBL/GenBank/DDBJ databases">
        <title>Kribbella capetownensis sp. nov. and Kribbella speibonae sp. nov., isolated from soil.</title>
        <authorList>
            <person name="Curtis S.M."/>
            <person name="Norton I."/>
            <person name="Everest G.J."/>
            <person name="Meyers P.R."/>
        </authorList>
    </citation>
    <scope>NUCLEOTIDE SEQUENCE [LARGE SCALE GENOMIC DNA]</scope>
    <source>
        <strain evidence="2 3">YM53</strain>
    </source>
</reference>
<evidence type="ECO:0008006" key="4">
    <source>
        <dbReference type="Google" id="ProtNLM"/>
    </source>
</evidence>
<organism evidence="2 3">
    <name type="scientific">Kribbella capetownensis</name>
    <dbReference type="NCBI Taxonomy" id="1572659"/>
    <lineage>
        <taxon>Bacteria</taxon>
        <taxon>Bacillati</taxon>
        <taxon>Actinomycetota</taxon>
        <taxon>Actinomycetes</taxon>
        <taxon>Propionibacteriales</taxon>
        <taxon>Kribbellaceae</taxon>
        <taxon>Kribbella</taxon>
    </lineage>
</organism>
<keyword evidence="3" id="KW-1185">Reference proteome</keyword>
<evidence type="ECO:0000313" key="3">
    <source>
        <dbReference type="Proteomes" id="UP000293342"/>
    </source>
</evidence>
<protein>
    <recommendedName>
        <fullName evidence="4">DUF4367 domain-containing protein</fullName>
    </recommendedName>
</protein>
<keyword evidence="1" id="KW-0812">Transmembrane</keyword>
<dbReference type="OrthoDB" id="4328209at2"/>
<proteinExistence type="predicted"/>
<dbReference type="RefSeq" id="WP_131514326.1">
    <property type="nucleotide sequence ID" value="NZ_SJKD01000003.1"/>
</dbReference>
<keyword evidence="1" id="KW-0472">Membrane</keyword>
<evidence type="ECO:0000313" key="2">
    <source>
        <dbReference type="EMBL" id="TCC49804.1"/>
    </source>
</evidence>
<dbReference type="EMBL" id="SJKD01000003">
    <property type="protein sequence ID" value="TCC49804.1"/>
    <property type="molecule type" value="Genomic_DNA"/>
</dbReference>